<feature type="transmembrane region" description="Helical" evidence="6">
    <location>
        <begin position="176"/>
        <end position="200"/>
    </location>
</feature>
<feature type="transmembrane region" description="Helical" evidence="6">
    <location>
        <begin position="377"/>
        <end position="397"/>
    </location>
</feature>
<feature type="transmembrane region" description="Helical" evidence="6">
    <location>
        <begin position="206"/>
        <end position="227"/>
    </location>
</feature>
<reference evidence="7" key="1">
    <citation type="submission" date="2023-06" db="EMBL/GenBank/DDBJ databases">
        <title>Genomic analysis of the entomopathogenic nematode Steinernema hermaphroditum.</title>
        <authorList>
            <person name="Schwarz E.M."/>
            <person name="Heppert J.K."/>
            <person name="Baniya A."/>
            <person name="Schwartz H.T."/>
            <person name="Tan C.-H."/>
            <person name="Antoshechkin I."/>
            <person name="Sternberg P.W."/>
            <person name="Goodrich-Blair H."/>
            <person name="Dillman A.R."/>
        </authorList>
    </citation>
    <scope>NUCLEOTIDE SEQUENCE</scope>
    <source>
        <strain evidence="7">PS9179</strain>
        <tissue evidence="7">Whole animal</tissue>
    </source>
</reference>
<keyword evidence="8" id="KW-1185">Reference proteome</keyword>
<evidence type="ECO:0000256" key="4">
    <source>
        <dbReference type="ARBA" id="ARBA00023136"/>
    </source>
</evidence>
<comment type="similarity">
    <text evidence="5">Belongs to the nematode receptor-like protein sra family.</text>
</comment>
<accession>A0AA39HGN4</accession>
<dbReference type="SUPFAM" id="SSF81321">
    <property type="entry name" value="Family A G protein-coupled receptor-like"/>
    <property type="match status" value="1"/>
</dbReference>
<dbReference type="AlphaFoldDB" id="A0AA39HGN4"/>
<feature type="transmembrane region" description="Helical" evidence="6">
    <location>
        <begin position="418"/>
        <end position="439"/>
    </location>
</feature>
<organism evidence="7 8">
    <name type="scientific">Steinernema hermaphroditum</name>
    <dbReference type="NCBI Taxonomy" id="289476"/>
    <lineage>
        <taxon>Eukaryota</taxon>
        <taxon>Metazoa</taxon>
        <taxon>Ecdysozoa</taxon>
        <taxon>Nematoda</taxon>
        <taxon>Chromadorea</taxon>
        <taxon>Rhabditida</taxon>
        <taxon>Tylenchina</taxon>
        <taxon>Panagrolaimomorpha</taxon>
        <taxon>Strongyloidoidea</taxon>
        <taxon>Steinernematidae</taxon>
        <taxon>Steinernema</taxon>
    </lineage>
</organism>
<comment type="subcellular location">
    <subcellularLocation>
        <location evidence="1">Membrane</location>
        <topology evidence="1">Multi-pass membrane protein</topology>
    </subcellularLocation>
</comment>
<dbReference type="PANTHER" id="PTHR31357:SF5">
    <property type="entry name" value="SERPENTINE RECEPTOR CLASS ALPHA-1-RELATED"/>
    <property type="match status" value="1"/>
</dbReference>
<protein>
    <recommendedName>
        <fullName evidence="9">G-protein coupled receptors family 1 profile domain-containing protein</fullName>
    </recommendedName>
</protein>
<feature type="transmembrane region" description="Helical" evidence="6">
    <location>
        <begin position="126"/>
        <end position="145"/>
    </location>
</feature>
<evidence type="ECO:0000256" key="2">
    <source>
        <dbReference type="ARBA" id="ARBA00022692"/>
    </source>
</evidence>
<feature type="transmembrane region" description="Helical" evidence="6">
    <location>
        <begin position="333"/>
        <end position="357"/>
    </location>
</feature>
<feature type="transmembrane region" description="Helical" evidence="6">
    <location>
        <begin position="517"/>
        <end position="543"/>
    </location>
</feature>
<keyword evidence="3 6" id="KW-1133">Transmembrane helix</keyword>
<feature type="transmembrane region" description="Helical" evidence="6">
    <location>
        <begin position="472"/>
        <end position="489"/>
    </location>
</feature>
<evidence type="ECO:0000256" key="1">
    <source>
        <dbReference type="ARBA" id="ARBA00004141"/>
    </source>
</evidence>
<dbReference type="Pfam" id="PF10292">
    <property type="entry name" value="7TM_GPCR_Srab"/>
    <property type="match status" value="1"/>
</dbReference>
<feature type="transmembrane region" description="Helical" evidence="6">
    <location>
        <begin position="12"/>
        <end position="34"/>
    </location>
</feature>
<keyword evidence="4 6" id="KW-0472">Membrane</keyword>
<dbReference type="GO" id="GO:0016020">
    <property type="term" value="C:membrane"/>
    <property type="evidence" value="ECO:0007669"/>
    <property type="project" value="UniProtKB-SubCell"/>
</dbReference>
<evidence type="ECO:0000313" key="8">
    <source>
        <dbReference type="Proteomes" id="UP001175271"/>
    </source>
</evidence>
<feature type="transmembrane region" description="Helical" evidence="6">
    <location>
        <begin position="555"/>
        <end position="575"/>
    </location>
</feature>
<proteinExistence type="inferred from homology"/>
<comment type="caution">
    <text evidence="7">The sequence shown here is derived from an EMBL/GenBank/DDBJ whole genome shotgun (WGS) entry which is preliminary data.</text>
</comment>
<dbReference type="EMBL" id="JAUCMV010000004">
    <property type="protein sequence ID" value="KAK0405503.1"/>
    <property type="molecule type" value="Genomic_DNA"/>
</dbReference>
<dbReference type="InterPro" id="IPR019408">
    <property type="entry name" value="7TM_GPCR_serpentine_rcpt_Srab"/>
</dbReference>
<dbReference type="Proteomes" id="UP001175271">
    <property type="component" value="Unassembled WGS sequence"/>
</dbReference>
<dbReference type="InterPro" id="IPR051080">
    <property type="entry name" value="Nematode_rcpt-like_serp_alpha"/>
</dbReference>
<feature type="transmembrane region" description="Helical" evidence="6">
    <location>
        <begin position="297"/>
        <end position="321"/>
    </location>
</feature>
<name>A0AA39HGN4_9BILA</name>
<evidence type="ECO:0000313" key="7">
    <source>
        <dbReference type="EMBL" id="KAK0405503.1"/>
    </source>
</evidence>
<evidence type="ECO:0000256" key="5">
    <source>
        <dbReference type="ARBA" id="ARBA00037994"/>
    </source>
</evidence>
<evidence type="ECO:0000256" key="3">
    <source>
        <dbReference type="ARBA" id="ARBA00022989"/>
    </source>
</evidence>
<dbReference type="PANTHER" id="PTHR31357">
    <property type="entry name" value="SERPENTINE RECEPTOR CLASS ALPHA-10"/>
    <property type="match status" value="1"/>
</dbReference>
<dbReference type="GO" id="GO:0004984">
    <property type="term" value="F:olfactory receptor activity"/>
    <property type="evidence" value="ECO:0007669"/>
    <property type="project" value="TreeGrafter"/>
</dbReference>
<keyword evidence="2 6" id="KW-0812">Transmembrane</keyword>
<feature type="transmembrane region" description="Helical" evidence="6">
    <location>
        <begin position="84"/>
        <end position="114"/>
    </location>
</feature>
<evidence type="ECO:0008006" key="9">
    <source>
        <dbReference type="Google" id="ProtNLM"/>
    </source>
</evidence>
<evidence type="ECO:0000256" key="6">
    <source>
        <dbReference type="SAM" id="Phobius"/>
    </source>
</evidence>
<gene>
    <name evidence="7" type="ORF">QR680_018024</name>
</gene>
<sequence length="617" mass="69891">MSGQVAVRAFCILLNFQAVICISTFSTVFILAQINKLTPRILTISLTIALFGRSVCGFVKALLNIYEAPHTHYAESLFEAVNESFYSAVMMATFLALIERITASPLLVAVYVRYRRVDLEFPKNAALPYVLIALAILSIVLSVQLDQKKRKLLKLSERQVSLRFDLADTVRNTQPVLATTVLLTVILTIQHVVGAVAPHFSETENILFALYTNFFPLVFVYRCPSVLKHFPSLRKWVIRNSKAKLHPAYRCDSVWVVGIGESYVYVLDYSSVVRRDNEMASDDCHKAYLSQTTFGFIAIQGFVFVLDAVGLCLLAFLLVSVIKTKIFHVNLRILIVSYTFALVCRSTLTLYRSAAFVINRVTFKEECDFLNNKYQCLVVSVFGIAFSLSAYSSLLSSALERIYACLRSKVYERSKNPLIGIVFALLSWASVGWFTVHFIPDNDPGHFKSQQTLFCNSQMILTETNFPFGVEILYVVFIAVAVYIGLYVYTRRRKRHFPSENLSHRYQIVENLRSTQVILLVALGMLTPTVIVIAGSIALQFSSVDLTLYAIYKEILSLPTPIYIVFYPLIFAYKCPELLRTWRKKPVSVVASTHLNYASTQTYFRQLESMWEGSASR</sequence>